<comment type="caution">
    <text evidence="1">The sequence shown here is derived from an EMBL/GenBank/DDBJ whole genome shotgun (WGS) entry which is preliminary data.</text>
</comment>
<sequence length="277" mass="31467">MNENMSGLRDWAKDCLPPVLLRGLRQLRGGGIVFKGDYPDWESAAAQCSGYDKDIILDKVLDATRRVKRGEAAFERDSVVFDEFEYAWPVIAGLMWAAARNAGSLNVLDFGGALGSSYFQNRRFLDKLLDFNWNVIEQPHFVQTGKSHIQDERLRFYFTIAECLTENRPNAVLLSSVLQYLEDPATIIKELKAVNPSVVILDRTIVNQSAEHKNYIQTVPASIYSASYPCRSLAESKLIEYFYPEYQLESSFPSLSFPALEKIDSMFKGFLFTKVNE</sequence>
<protein>
    <submittedName>
        <fullName evidence="1">Methyltransferase, TIGR04325 family</fullName>
        <ecNumber evidence="1">2.1.1.-</ecNumber>
    </submittedName>
</protein>
<keyword evidence="1" id="KW-0489">Methyltransferase</keyword>
<dbReference type="EC" id="2.1.1.-" evidence="1"/>
<dbReference type="EMBL" id="JANIBK010000019">
    <property type="protein sequence ID" value="MCQ8127928.1"/>
    <property type="molecule type" value="Genomic_DNA"/>
</dbReference>
<dbReference type="GO" id="GO:0032259">
    <property type="term" value="P:methylation"/>
    <property type="evidence" value="ECO:0007669"/>
    <property type="project" value="UniProtKB-KW"/>
</dbReference>
<organism evidence="1 2">
    <name type="scientific">Methylomonas rivi</name>
    <dbReference type="NCBI Taxonomy" id="2952226"/>
    <lineage>
        <taxon>Bacteria</taxon>
        <taxon>Pseudomonadati</taxon>
        <taxon>Pseudomonadota</taxon>
        <taxon>Gammaproteobacteria</taxon>
        <taxon>Methylococcales</taxon>
        <taxon>Methylococcaceae</taxon>
        <taxon>Methylomonas</taxon>
    </lineage>
</organism>
<reference evidence="1 2" key="1">
    <citation type="submission" date="2022-07" db="EMBL/GenBank/DDBJ databases">
        <title>Methylomonas rivi sp. nov., Methylomonas rosea sp. nov., Methylomonas aureus sp. nov. and Methylomonas subterranea sp. nov., four novel methanotrophs isolated from a freshwater creek and the deep terrestrial subsurface.</title>
        <authorList>
            <person name="Abin C."/>
            <person name="Sankaranarayanan K."/>
            <person name="Garner C."/>
            <person name="Sindelar R."/>
            <person name="Kotary K."/>
            <person name="Garner R."/>
            <person name="Barclay S."/>
            <person name="Lawson P."/>
            <person name="Krumholz L."/>
        </authorList>
    </citation>
    <scope>NUCLEOTIDE SEQUENCE [LARGE SCALE GENOMIC DNA]</scope>
    <source>
        <strain evidence="1 2">WSC-6</strain>
    </source>
</reference>
<dbReference type="NCBIfam" id="TIGR04325">
    <property type="entry name" value="MTase_LIC12133"/>
    <property type="match status" value="1"/>
</dbReference>
<keyword evidence="1" id="KW-0808">Transferase</keyword>
<gene>
    <name evidence="1" type="ORF">NP596_05580</name>
</gene>
<dbReference type="InterPro" id="IPR027612">
    <property type="entry name" value="Put_MTase_LIC12133"/>
</dbReference>
<proteinExistence type="predicted"/>
<keyword evidence="2" id="KW-1185">Reference proteome</keyword>
<dbReference type="RefSeq" id="WP_256614287.1">
    <property type="nucleotide sequence ID" value="NZ_JANIBK010000019.1"/>
</dbReference>
<dbReference type="Proteomes" id="UP001524586">
    <property type="component" value="Unassembled WGS sequence"/>
</dbReference>
<evidence type="ECO:0000313" key="1">
    <source>
        <dbReference type="EMBL" id="MCQ8127928.1"/>
    </source>
</evidence>
<name>A0ABT1U273_9GAMM</name>
<dbReference type="GO" id="GO:0008168">
    <property type="term" value="F:methyltransferase activity"/>
    <property type="evidence" value="ECO:0007669"/>
    <property type="project" value="UniProtKB-KW"/>
</dbReference>
<accession>A0ABT1U273</accession>
<evidence type="ECO:0000313" key="2">
    <source>
        <dbReference type="Proteomes" id="UP001524586"/>
    </source>
</evidence>